<feature type="domain" description="Terminase large subunit ribonuclease H-like" evidence="1">
    <location>
        <begin position="352"/>
        <end position="467"/>
    </location>
</feature>
<accession>A0AAJ6LF16</accession>
<dbReference type="NCBIfam" id="NF033889">
    <property type="entry name" value="termin_lrg_T7"/>
    <property type="match status" value="1"/>
</dbReference>
<protein>
    <submittedName>
        <fullName evidence="2">Phage terminase large subunit</fullName>
    </submittedName>
</protein>
<keyword evidence="3" id="KW-1185">Reference proteome</keyword>
<organism evidence="2 3">
    <name type="scientific">Acinetobacter johnsonii</name>
    <dbReference type="NCBI Taxonomy" id="40214"/>
    <lineage>
        <taxon>Bacteria</taxon>
        <taxon>Pseudomonadati</taxon>
        <taxon>Pseudomonadota</taxon>
        <taxon>Gammaproteobacteria</taxon>
        <taxon>Moraxellales</taxon>
        <taxon>Moraxellaceae</taxon>
        <taxon>Acinetobacter</taxon>
    </lineage>
</organism>
<dbReference type="Gene3D" id="3.40.50.300">
    <property type="entry name" value="P-loop containing nucleotide triphosphate hydrolases"/>
    <property type="match status" value="1"/>
</dbReference>
<dbReference type="Proteomes" id="UP001244586">
    <property type="component" value="Plasmid pAYTCM-2"/>
</dbReference>
<evidence type="ECO:0000313" key="3">
    <source>
        <dbReference type="Proteomes" id="UP001244586"/>
    </source>
</evidence>
<proteinExistence type="predicted"/>
<dbReference type="AlphaFoldDB" id="A0AAJ6LF16"/>
<dbReference type="InterPro" id="IPR054762">
    <property type="entry name" value="Gp19_RNaseH-like"/>
</dbReference>
<sequence length="549" mass="62405">MAKKLNQKATFAEFYLVYAHTQRWTVPDFHLDVCEFLDNFGSLGVLMMPRGHGKSTLLEIYNAYRLYKNPEELILAQSATDADSNKTSRAVVQMLEQNPLAWNVQKERGEIKKWWVKGSSDVKHGSVHARGILSNVTGARATYICNDDTEVPDTTGSPEAREKLRYRLSEQIHILIPGGQRLFVGTPHAADSLYANLIEAGANHLVLKMFEREARFTSGQKEIRTTFKPTYIFSGIGSQAKLLKDFDDYKITKTDTDYLIQFQEQHGLIDCYSEALWPERFTSEVMEQRRKECGTLGEWDSQYQMHNKAINEIRLDPERLIPYSEEVTWHRSNNQIQMLLGDKRIVSATLKIDPSSGKTKSDVSAAALVLQDEQGRLYWHRSVALKGDVALTDKDGQFIGGQTWQVADLVEEFKLPSLVVESNGIGGYFGTILRSVLKKRNLYCGVIERHENQNKNKRILEAIEAPLLSGFLYAHQSVLKLNGQDSPQVKQMRLYDPSITSNEDDYIDSLVGAISSEPIRIGTHNNYPTYNDSNNWQASNQYAEMKIDF</sequence>
<dbReference type="InterPro" id="IPR027417">
    <property type="entry name" value="P-loop_NTPase"/>
</dbReference>
<evidence type="ECO:0000313" key="2">
    <source>
        <dbReference type="EMBL" id="WMG20063.1"/>
    </source>
</evidence>
<dbReference type="Pfam" id="PF22530">
    <property type="entry name" value="Terminase-T7_RNaseH-like"/>
    <property type="match status" value="1"/>
</dbReference>
<keyword evidence="2" id="KW-0614">Plasmid</keyword>
<gene>
    <name evidence="2" type="primary">terL</name>
    <name evidence="2" type="ORF">QBJ73_19190</name>
</gene>
<evidence type="ECO:0000259" key="1">
    <source>
        <dbReference type="Pfam" id="PF22530"/>
    </source>
</evidence>
<dbReference type="EMBL" id="CP121778">
    <property type="protein sequence ID" value="WMG20063.1"/>
    <property type="molecule type" value="Genomic_DNA"/>
</dbReference>
<name>A0AAJ6LF16_ACIJO</name>
<reference evidence="2 3" key="1">
    <citation type="submission" date="2023-04" db="EMBL/GenBank/DDBJ databases">
        <title>Acinetobacter johnsonii isolate AYTCM encoding NDM-1, OXA-58 and PER-1.</title>
        <authorList>
            <person name="Tian C."/>
            <person name="Wang S."/>
            <person name="Fan X."/>
            <person name="Xia D."/>
        </authorList>
    </citation>
    <scope>NUCLEOTIDE SEQUENCE [LARGE SCALE GENOMIC DNA]</scope>
    <source>
        <strain evidence="2 3">AYTCM</strain>
        <plasmid evidence="2 3">pAYTCM-2</plasmid>
    </source>
</reference>
<dbReference type="InterPro" id="IPR047987">
    <property type="entry name" value="Gp19-like_virus"/>
</dbReference>
<dbReference type="RefSeq" id="WP_308469686.1">
    <property type="nucleotide sequence ID" value="NZ_CP121778.1"/>
</dbReference>
<geneLocation type="plasmid" evidence="2 3">
    <name>pAYTCM-2</name>
</geneLocation>